<dbReference type="HAMAP" id="MF_00327">
    <property type="entry name" value="Ribosomal_eL43"/>
    <property type="match status" value="1"/>
</dbReference>
<dbReference type="GO" id="GO:0006412">
    <property type="term" value="P:translation"/>
    <property type="evidence" value="ECO:0007669"/>
    <property type="project" value="UniProtKB-UniRule"/>
</dbReference>
<dbReference type="Gene3D" id="2.20.25.30">
    <property type="match status" value="1"/>
</dbReference>
<proteinExistence type="inferred from homology"/>
<dbReference type="PANTHER" id="PTHR48129">
    <property type="entry name" value="60S RIBOSOMAL PROTEIN L37A"/>
    <property type="match status" value="1"/>
</dbReference>
<comment type="caution">
    <text evidence="4">Lacks conserved residue(s) required for the propagation of feature annotation.</text>
</comment>
<dbReference type="EMBL" id="DTBP01000015">
    <property type="protein sequence ID" value="HGQ73864.1"/>
    <property type="molecule type" value="Genomic_DNA"/>
</dbReference>
<accession>A0A7C4NNM8</accession>
<dbReference type="InterPro" id="IPR011331">
    <property type="entry name" value="Ribosomal_eL37/eL43"/>
</dbReference>
<dbReference type="NCBIfam" id="NF003058">
    <property type="entry name" value="PRK03976.1"/>
    <property type="match status" value="1"/>
</dbReference>
<dbReference type="PANTHER" id="PTHR48129:SF1">
    <property type="entry name" value="LARGE RIBOSOMAL SUBUNIT PROTEIN EL43"/>
    <property type="match status" value="1"/>
</dbReference>
<comment type="function">
    <text evidence="4">Binds to the 23S rRNA.</text>
</comment>
<evidence type="ECO:0000256" key="2">
    <source>
        <dbReference type="ARBA" id="ARBA00022980"/>
    </source>
</evidence>
<dbReference type="AlphaFoldDB" id="A0A7C4NNM8"/>
<dbReference type="InterPro" id="IPR050522">
    <property type="entry name" value="Ribosomal_protein_eL43"/>
</dbReference>
<comment type="caution">
    <text evidence="6">The sequence shown here is derived from an EMBL/GenBank/DDBJ whole genome shotgun (WGS) entry which is preliminary data.</text>
</comment>
<dbReference type="GO" id="GO:1990904">
    <property type="term" value="C:ribonucleoprotein complex"/>
    <property type="evidence" value="ECO:0007669"/>
    <property type="project" value="UniProtKB-KW"/>
</dbReference>
<dbReference type="GO" id="GO:0005840">
    <property type="term" value="C:ribosome"/>
    <property type="evidence" value="ECO:0007669"/>
    <property type="project" value="UniProtKB-KW"/>
</dbReference>
<gene>
    <name evidence="4" type="primary">rpl37ae</name>
    <name evidence="5" type="ORF">ENU09_03920</name>
    <name evidence="6" type="ORF">ENU20_02155</name>
</gene>
<dbReference type="Pfam" id="PF01780">
    <property type="entry name" value="Ribosomal_L37ae"/>
    <property type="match status" value="1"/>
</dbReference>
<evidence type="ECO:0000256" key="3">
    <source>
        <dbReference type="ARBA" id="ARBA00023274"/>
    </source>
</evidence>
<organism evidence="6">
    <name type="scientific">Staphylothermus marinus</name>
    <dbReference type="NCBI Taxonomy" id="2280"/>
    <lineage>
        <taxon>Archaea</taxon>
        <taxon>Thermoproteota</taxon>
        <taxon>Thermoprotei</taxon>
        <taxon>Desulfurococcales</taxon>
        <taxon>Desulfurococcaceae</taxon>
        <taxon>Staphylothermus</taxon>
    </lineage>
</organism>
<sequence>MGRTKVVGIAGRYGARYGATLRRKVKEILEKRYARHKCPFCTFEGKVIRISTGLWFCKKCGAKWAGGAYVPRTELNRYFPQVIVRK</sequence>
<dbReference type="SUPFAM" id="SSF57829">
    <property type="entry name" value="Zn-binding ribosomal proteins"/>
    <property type="match status" value="1"/>
</dbReference>
<dbReference type="GO" id="GO:0008270">
    <property type="term" value="F:zinc ion binding"/>
    <property type="evidence" value="ECO:0007669"/>
    <property type="project" value="UniProtKB-UniRule"/>
</dbReference>
<feature type="binding site" evidence="4">
    <location>
        <position position="60"/>
    </location>
    <ligand>
        <name>Zn(2+)</name>
        <dbReference type="ChEBI" id="CHEBI:29105"/>
    </ligand>
</feature>
<evidence type="ECO:0000313" key="6">
    <source>
        <dbReference type="EMBL" id="HGQ73864.1"/>
    </source>
</evidence>
<evidence type="ECO:0000256" key="4">
    <source>
        <dbReference type="HAMAP-Rule" id="MF_00327"/>
    </source>
</evidence>
<reference evidence="6" key="1">
    <citation type="journal article" date="2020" name="mSystems">
        <title>Genome- and Community-Level Interaction Insights into Carbon Utilization and Element Cycling Functions of Hydrothermarchaeota in Hydrothermal Sediment.</title>
        <authorList>
            <person name="Zhou Z."/>
            <person name="Liu Y."/>
            <person name="Xu W."/>
            <person name="Pan J."/>
            <person name="Luo Z.H."/>
            <person name="Li M."/>
        </authorList>
    </citation>
    <scope>NUCLEOTIDE SEQUENCE [LARGE SCALE GENOMIC DNA]</scope>
    <source>
        <strain evidence="5">SpSt-638</strain>
        <strain evidence="6">SpSt-648</strain>
    </source>
</reference>
<dbReference type="InterPro" id="IPR011332">
    <property type="entry name" value="Ribosomal_zn-bd"/>
</dbReference>
<protein>
    <recommendedName>
        <fullName evidence="4">Large ribosomal subunit protein eL43</fullName>
    </recommendedName>
</protein>
<evidence type="ECO:0000256" key="1">
    <source>
        <dbReference type="ARBA" id="ARBA00022884"/>
    </source>
</evidence>
<comment type="subunit">
    <text evidence="4">Part of the 50S ribosomal subunit.</text>
</comment>
<keyword evidence="1 4" id="KW-0694">RNA-binding</keyword>
<keyword evidence="3 4" id="KW-0687">Ribonucleoprotein</keyword>
<feature type="binding site" evidence="4">
    <location>
        <position position="38"/>
    </location>
    <ligand>
        <name>Zn(2+)</name>
        <dbReference type="ChEBI" id="CHEBI:29105"/>
    </ligand>
</feature>
<dbReference type="GO" id="GO:0003735">
    <property type="term" value="F:structural constituent of ribosome"/>
    <property type="evidence" value="ECO:0007669"/>
    <property type="project" value="InterPro"/>
</dbReference>
<feature type="binding site" evidence="4">
    <location>
        <position position="41"/>
    </location>
    <ligand>
        <name>Zn(2+)</name>
        <dbReference type="ChEBI" id="CHEBI:29105"/>
    </ligand>
</feature>
<dbReference type="GO" id="GO:0070180">
    <property type="term" value="F:large ribosomal subunit rRNA binding"/>
    <property type="evidence" value="ECO:0007669"/>
    <property type="project" value="UniProtKB-UniRule"/>
</dbReference>
<name>A0A7C4NNM8_STAMA</name>
<dbReference type="InterPro" id="IPR002674">
    <property type="entry name" value="Ribosomal_eL43"/>
</dbReference>
<comment type="similarity">
    <text evidence="4">Belongs to the eukaryotic ribosomal protein eL43 family. Putative zinc-binding subfamily.</text>
</comment>
<keyword evidence="2 4" id="KW-0689">Ribosomal protein</keyword>
<dbReference type="EMBL" id="DTBE01000103">
    <property type="protein sequence ID" value="HGQ59841.1"/>
    <property type="molecule type" value="Genomic_DNA"/>
</dbReference>
<keyword evidence="4" id="KW-0699">rRNA-binding</keyword>
<feature type="binding site" evidence="4">
    <location>
        <position position="57"/>
    </location>
    <ligand>
        <name>Zn(2+)</name>
        <dbReference type="ChEBI" id="CHEBI:29105"/>
    </ligand>
</feature>
<evidence type="ECO:0000313" key="5">
    <source>
        <dbReference type="EMBL" id="HGQ59841.1"/>
    </source>
</evidence>